<proteinExistence type="predicted"/>
<reference evidence="6 7" key="1">
    <citation type="journal article" date="2015" name="Fungal Genet. Biol.">
        <title>Evolution of novel wood decay mechanisms in Agaricales revealed by the genome sequences of Fistulina hepatica and Cylindrobasidium torrendii.</title>
        <authorList>
            <person name="Floudas D."/>
            <person name="Held B.W."/>
            <person name="Riley R."/>
            <person name="Nagy L.G."/>
            <person name="Koehler G."/>
            <person name="Ransdell A.S."/>
            <person name="Younus H."/>
            <person name="Chow J."/>
            <person name="Chiniquy J."/>
            <person name="Lipzen A."/>
            <person name="Tritt A."/>
            <person name="Sun H."/>
            <person name="Haridas S."/>
            <person name="LaButti K."/>
            <person name="Ohm R.A."/>
            <person name="Kues U."/>
            <person name="Blanchette R.A."/>
            <person name="Grigoriev I.V."/>
            <person name="Minto R.E."/>
            <person name="Hibbett D.S."/>
        </authorList>
    </citation>
    <scope>NUCLEOTIDE SEQUENCE [LARGE SCALE GENOMIC DNA]</scope>
    <source>
        <strain evidence="6 7">FP15055 ss-10</strain>
    </source>
</reference>
<dbReference type="PROSITE" id="PS50865">
    <property type="entry name" value="ZF_MYND_2"/>
    <property type="match status" value="1"/>
</dbReference>
<dbReference type="Gene3D" id="1.10.220.160">
    <property type="match status" value="1"/>
</dbReference>
<evidence type="ECO:0000313" key="7">
    <source>
        <dbReference type="Proteomes" id="UP000054007"/>
    </source>
</evidence>
<evidence type="ECO:0000313" key="6">
    <source>
        <dbReference type="EMBL" id="KIY68245.1"/>
    </source>
</evidence>
<dbReference type="InterPro" id="IPR002893">
    <property type="entry name" value="Znf_MYND"/>
</dbReference>
<gene>
    <name evidence="6" type="ORF">CYLTODRAFT_489975</name>
</gene>
<accession>A0A0D7BDG7</accession>
<dbReference type="Pfam" id="PF01753">
    <property type="entry name" value="zf-MYND"/>
    <property type="match status" value="1"/>
</dbReference>
<dbReference type="EMBL" id="KN880507">
    <property type="protein sequence ID" value="KIY68245.1"/>
    <property type="molecule type" value="Genomic_DNA"/>
</dbReference>
<dbReference type="SUPFAM" id="SSF144232">
    <property type="entry name" value="HIT/MYND zinc finger-like"/>
    <property type="match status" value="1"/>
</dbReference>
<dbReference type="Proteomes" id="UP000054007">
    <property type="component" value="Unassembled WGS sequence"/>
</dbReference>
<organism evidence="6 7">
    <name type="scientific">Cylindrobasidium torrendii FP15055 ss-10</name>
    <dbReference type="NCBI Taxonomy" id="1314674"/>
    <lineage>
        <taxon>Eukaryota</taxon>
        <taxon>Fungi</taxon>
        <taxon>Dikarya</taxon>
        <taxon>Basidiomycota</taxon>
        <taxon>Agaricomycotina</taxon>
        <taxon>Agaricomycetes</taxon>
        <taxon>Agaricomycetidae</taxon>
        <taxon>Agaricales</taxon>
        <taxon>Marasmiineae</taxon>
        <taxon>Physalacriaceae</taxon>
        <taxon>Cylindrobasidium</taxon>
    </lineage>
</organism>
<feature type="domain" description="MYND-type" evidence="5">
    <location>
        <begin position="430"/>
        <end position="468"/>
    </location>
</feature>
<evidence type="ECO:0000256" key="2">
    <source>
        <dbReference type="ARBA" id="ARBA00022771"/>
    </source>
</evidence>
<name>A0A0D7BDG7_9AGAR</name>
<evidence type="ECO:0000256" key="4">
    <source>
        <dbReference type="PROSITE-ProRule" id="PRU00134"/>
    </source>
</evidence>
<evidence type="ECO:0000256" key="1">
    <source>
        <dbReference type="ARBA" id="ARBA00022723"/>
    </source>
</evidence>
<keyword evidence="3" id="KW-0862">Zinc</keyword>
<sequence>MKTESLEKLQTAALEGSLAALHELEGLVETKQVSFQQVKNTFLALGTDLNKSLGGSTPGVPATLSCLAVLSCALEDGSTASTSFADMTPSLWTAICGCVGFLIAHPSILNGSVKPARPEVAFAIERAIDAAHSSPQICDYADNHAPRAVSQPIFPSLFSVWCNYSAAGVFSRPGRLVSQLLGLASGTVKHSGPGNAIPSTSLIPWHESLFVNEDTDRVAGALIAMCISILDSSDKHVLDKAEVHIFVTLLLSIIPNHNIQPPLFKKGAVSLAVRILKRLSSRRTRISTVPGNYVLIAASDESLIKTLQGFLSDLLIRGYVGWPIALDAGLLQAIVGVELMDIGVESRNENARLSIVGETICIKLLPFLVWPSVRRACARQFRAIGISGARQSLDPKSPLALVLDRLEATVKAMGEEMHDFKMYIMSRCWNKECQNIQSAYRCSVCYQEYYCSRACQRQAWRAGHRVSCATHLAFRTNSINVDIRPEDIQHVRYLSILAAQANVTKIKTMLEEHFARAHRDDEACPVICMDFHKYAETQRAEITLMSRAETITRAGWKMPEPEQMSEW</sequence>
<evidence type="ECO:0000259" key="5">
    <source>
        <dbReference type="PROSITE" id="PS50865"/>
    </source>
</evidence>
<protein>
    <recommendedName>
        <fullName evidence="5">MYND-type domain-containing protein</fullName>
    </recommendedName>
</protein>
<evidence type="ECO:0000256" key="3">
    <source>
        <dbReference type="ARBA" id="ARBA00022833"/>
    </source>
</evidence>
<dbReference type="Gene3D" id="6.10.140.2220">
    <property type="match status" value="1"/>
</dbReference>
<keyword evidence="7" id="KW-1185">Reference proteome</keyword>
<keyword evidence="1" id="KW-0479">Metal-binding</keyword>
<dbReference type="GO" id="GO:0008270">
    <property type="term" value="F:zinc ion binding"/>
    <property type="evidence" value="ECO:0007669"/>
    <property type="project" value="UniProtKB-KW"/>
</dbReference>
<dbReference type="OrthoDB" id="432970at2759"/>
<keyword evidence="2 4" id="KW-0863">Zinc-finger</keyword>
<dbReference type="AlphaFoldDB" id="A0A0D7BDG7"/>